<sequence>MTQYCARFQGSDRKKQCANDFIVANIKAGRDTTLTGPVHHADNLLAWALCKEAGRALALCTFVVAFMALFGSGQQVLKNPHARSSRARTWAASLTRGVCALFLFLIMRPP</sequence>
<feature type="transmembrane region" description="Helical" evidence="1">
    <location>
        <begin position="89"/>
        <end position="107"/>
    </location>
</feature>
<evidence type="ECO:0000256" key="1">
    <source>
        <dbReference type="SAM" id="Phobius"/>
    </source>
</evidence>
<organism evidence="2">
    <name type="scientific">Polaromonas hydrogenivorans</name>
    <dbReference type="NCBI Taxonomy" id="335476"/>
    <lineage>
        <taxon>Bacteria</taxon>
        <taxon>Pseudomonadati</taxon>
        <taxon>Pseudomonadota</taxon>
        <taxon>Betaproteobacteria</taxon>
        <taxon>Burkholderiales</taxon>
        <taxon>Comamonadaceae</taxon>
        <taxon>Polaromonas</taxon>
    </lineage>
</organism>
<dbReference type="RefSeq" id="WP_349283309.1">
    <property type="nucleotide sequence ID" value="NZ_CP157679.1"/>
</dbReference>
<feature type="transmembrane region" description="Helical" evidence="1">
    <location>
        <begin position="56"/>
        <end position="77"/>
    </location>
</feature>
<gene>
    <name evidence="2" type="ORF">ABLV49_25130</name>
</gene>
<keyword evidence="1" id="KW-1133">Transmembrane helix</keyword>
<keyword evidence="1" id="KW-0812">Transmembrane</keyword>
<proteinExistence type="predicted"/>
<accession>A0AAU7M044</accession>
<geneLocation type="plasmid" evidence="2">
    <name>p4</name>
</geneLocation>
<keyword evidence="1" id="KW-0472">Membrane</keyword>
<keyword evidence="2" id="KW-0614">Plasmid</keyword>
<protein>
    <submittedName>
        <fullName evidence="2">Uncharacterized protein</fullName>
    </submittedName>
</protein>
<dbReference type="EMBL" id="CP157679">
    <property type="protein sequence ID" value="XBP73241.1"/>
    <property type="molecule type" value="Genomic_DNA"/>
</dbReference>
<evidence type="ECO:0000313" key="2">
    <source>
        <dbReference type="EMBL" id="XBP73241.1"/>
    </source>
</evidence>
<dbReference type="AlphaFoldDB" id="A0AAU7M044"/>
<name>A0AAU7M044_9BURK</name>
<reference evidence="2" key="1">
    <citation type="submission" date="2024-05" db="EMBL/GenBank/DDBJ databases">
        <authorList>
            <person name="Bunk B."/>
            <person name="Swiderski J."/>
            <person name="Sproer C."/>
            <person name="Thiel V."/>
        </authorList>
    </citation>
    <scope>NUCLEOTIDE SEQUENCE</scope>
    <source>
        <strain evidence="2">DSM 17735</strain>
        <plasmid evidence="2">p4</plasmid>
    </source>
</reference>